<dbReference type="OrthoDB" id="7790835at2759"/>
<reference evidence="6" key="1">
    <citation type="submission" date="2022-01" db="EMBL/GenBank/DDBJ databases">
        <authorList>
            <person name="King R."/>
        </authorList>
    </citation>
    <scope>NUCLEOTIDE SEQUENCE</scope>
</reference>
<gene>
    <name evidence="6" type="ORF">CHIRRI_LOCUS10540</name>
</gene>
<evidence type="ECO:0000313" key="7">
    <source>
        <dbReference type="Proteomes" id="UP001153620"/>
    </source>
</evidence>
<dbReference type="GO" id="GO:0003676">
    <property type="term" value="F:nucleic acid binding"/>
    <property type="evidence" value="ECO:0007669"/>
    <property type="project" value="InterPro"/>
</dbReference>
<dbReference type="AlphaFoldDB" id="A0A9N9WW22"/>
<dbReference type="InterPro" id="IPR036397">
    <property type="entry name" value="RNaseH_sf"/>
</dbReference>
<dbReference type="InterPro" id="IPR051132">
    <property type="entry name" value="3-5_Exonuclease_domain"/>
</dbReference>
<evidence type="ECO:0000313" key="6">
    <source>
        <dbReference type="EMBL" id="CAG9807694.1"/>
    </source>
</evidence>
<dbReference type="Gene3D" id="3.30.420.10">
    <property type="entry name" value="Ribonuclease H-like superfamily/Ribonuclease H"/>
    <property type="match status" value="1"/>
</dbReference>
<keyword evidence="7" id="KW-1185">Reference proteome</keyword>
<evidence type="ECO:0000256" key="2">
    <source>
        <dbReference type="ARBA" id="ARBA00022801"/>
    </source>
</evidence>
<reference evidence="6" key="2">
    <citation type="submission" date="2022-10" db="EMBL/GenBank/DDBJ databases">
        <authorList>
            <consortium name="ENA_rothamsted_submissions"/>
            <consortium name="culmorum"/>
            <person name="King R."/>
        </authorList>
    </citation>
    <scope>NUCLEOTIDE SEQUENCE</scope>
</reference>
<dbReference type="EMBL" id="OU895879">
    <property type="protein sequence ID" value="CAG9807694.1"/>
    <property type="molecule type" value="Genomic_DNA"/>
</dbReference>
<dbReference type="Proteomes" id="UP001153620">
    <property type="component" value="Chromosome 3"/>
</dbReference>
<dbReference type="Pfam" id="PF01612">
    <property type="entry name" value="DNA_pol_A_exo1"/>
    <property type="match status" value="1"/>
</dbReference>
<proteinExistence type="predicted"/>
<sequence>MEAFGNFFKSLSESLNVTHETPNTDEDQLRRDSTVSESGYGSDTSRSSESNINETRRAHLRAAITNQAREDDDEEFETRGMRNNQRFTSNNSRSGLSTGAVVGLAALAIGGYAIGKAFLSSNKKISESKEEIVEKIKEIEKDSKEFPVVGFDCQWTQTFEGSRRNKIALIQIASHKGNVLLIQMCRLYTYPEELKAFLRNRNIIKSGIEVLKDARYLLEDYGLVVSGTFDLRFLAEDTSHEPQGLPKLANKVLGMELGKDWELIASDWNKEVLDDNQQTYAQKAAKASVDIFKTLISFVISDVNRPEILNYCAEYLDRTYIFYSQKY</sequence>
<evidence type="ECO:0000259" key="5">
    <source>
        <dbReference type="SMART" id="SM00474"/>
    </source>
</evidence>
<feature type="compositionally biased region" description="Polar residues" evidence="4">
    <location>
        <begin position="35"/>
        <end position="53"/>
    </location>
</feature>
<organism evidence="6 7">
    <name type="scientific">Chironomus riparius</name>
    <dbReference type="NCBI Taxonomy" id="315576"/>
    <lineage>
        <taxon>Eukaryota</taxon>
        <taxon>Metazoa</taxon>
        <taxon>Ecdysozoa</taxon>
        <taxon>Arthropoda</taxon>
        <taxon>Hexapoda</taxon>
        <taxon>Insecta</taxon>
        <taxon>Pterygota</taxon>
        <taxon>Neoptera</taxon>
        <taxon>Endopterygota</taxon>
        <taxon>Diptera</taxon>
        <taxon>Nematocera</taxon>
        <taxon>Chironomoidea</taxon>
        <taxon>Chironomidae</taxon>
        <taxon>Chironominae</taxon>
        <taxon>Chironomus</taxon>
    </lineage>
</organism>
<dbReference type="GO" id="GO:0005737">
    <property type="term" value="C:cytoplasm"/>
    <property type="evidence" value="ECO:0007669"/>
    <property type="project" value="TreeGrafter"/>
</dbReference>
<dbReference type="InterPro" id="IPR002562">
    <property type="entry name" value="3'-5'_exonuclease_dom"/>
</dbReference>
<dbReference type="InterPro" id="IPR012337">
    <property type="entry name" value="RNaseH-like_sf"/>
</dbReference>
<keyword evidence="2" id="KW-0378">Hydrolase</keyword>
<dbReference type="PANTHER" id="PTHR13620:SF104">
    <property type="entry name" value="EXONUCLEASE 3'-5' DOMAIN-CONTAINING PROTEIN 2"/>
    <property type="match status" value="1"/>
</dbReference>
<accession>A0A9N9WW22</accession>
<dbReference type="SMART" id="SM00474">
    <property type="entry name" value="35EXOc"/>
    <property type="match status" value="1"/>
</dbReference>
<protein>
    <recommendedName>
        <fullName evidence="5">3'-5' exonuclease domain-containing protein</fullName>
    </recommendedName>
</protein>
<name>A0A9N9WW22_9DIPT</name>
<dbReference type="GO" id="GO:0006139">
    <property type="term" value="P:nucleobase-containing compound metabolic process"/>
    <property type="evidence" value="ECO:0007669"/>
    <property type="project" value="InterPro"/>
</dbReference>
<dbReference type="CDD" id="cd06141">
    <property type="entry name" value="WRN_exo"/>
    <property type="match status" value="1"/>
</dbReference>
<dbReference type="SUPFAM" id="SSF53098">
    <property type="entry name" value="Ribonuclease H-like"/>
    <property type="match status" value="1"/>
</dbReference>
<evidence type="ECO:0000256" key="1">
    <source>
        <dbReference type="ARBA" id="ARBA00022722"/>
    </source>
</evidence>
<evidence type="ECO:0000256" key="4">
    <source>
        <dbReference type="SAM" id="MobiDB-lite"/>
    </source>
</evidence>
<dbReference type="PANTHER" id="PTHR13620">
    <property type="entry name" value="3-5 EXONUCLEASE"/>
    <property type="match status" value="1"/>
</dbReference>
<feature type="compositionally biased region" description="Polar residues" evidence="4">
    <location>
        <begin position="81"/>
        <end position="92"/>
    </location>
</feature>
<dbReference type="GO" id="GO:0008408">
    <property type="term" value="F:3'-5' exonuclease activity"/>
    <property type="evidence" value="ECO:0007669"/>
    <property type="project" value="InterPro"/>
</dbReference>
<keyword evidence="1" id="KW-0540">Nuclease</keyword>
<dbReference type="GO" id="GO:0005634">
    <property type="term" value="C:nucleus"/>
    <property type="evidence" value="ECO:0007669"/>
    <property type="project" value="TreeGrafter"/>
</dbReference>
<feature type="domain" description="3'-5' exonuclease" evidence="5">
    <location>
        <begin position="120"/>
        <end position="300"/>
    </location>
</feature>
<keyword evidence="3" id="KW-0269">Exonuclease</keyword>
<feature type="region of interest" description="Disordered" evidence="4">
    <location>
        <begin position="17"/>
        <end position="92"/>
    </location>
</feature>
<evidence type="ECO:0000256" key="3">
    <source>
        <dbReference type="ARBA" id="ARBA00022839"/>
    </source>
</evidence>